<sequence>MLLRKWDDIPEFMRNDEVKKYYDILIKKRFSLMLKRFFDIIMSLLLLIVLSPVFLILAIWIKADSKGTVFYRQERITQYGRTFRIFKFRTMVSNADKIGTLVTTQNDSRITRVGEKIRKCRLDETPQLINILKGDMSFVGTRPEVQKYVDAYTDEMKATLLLPAGVTSLASLKYRDEDEIISQETDRGKTVDQAYIENVLPEKMKFNLEYLNNFNILKDVNLCVKTVI</sequence>
<dbReference type="EC" id="2.7.8.-" evidence="4"/>
<gene>
    <name evidence="4" type="ORF">QUV98_05265</name>
</gene>
<dbReference type="PANTHER" id="PTHR30576">
    <property type="entry name" value="COLANIC BIOSYNTHESIS UDP-GLUCOSE LIPID CARRIER TRANSFERASE"/>
    <property type="match status" value="1"/>
</dbReference>
<keyword evidence="2" id="KW-0812">Transmembrane</keyword>
<organism evidence="4 5">
    <name type="scientific">Massilimicrobiota timonensis</name>
    <dbReference type="NCBI Taxonomy" id="1776392"/>
    <lineage>
        <taxon>Bacteria</taxon>
        <taxon>Bacillati</taxon>
        <taxon>Bacillota</taxon>
        <taxon>Erysipelotrichia</taxon>
        <taxon>Erysipelotrichales</taxon>
        <taxon>Erysipelotrichaceae</taxon>
        <taxon>Massilimicrobiota</taxon>
    </lineage>
</organism>
<keyword evidence="2" id="KW-0472">Membrane</keyword>
<reference evidence="5" key="1">
    <citation type="submission" date="2023-06" db="EMBL/GenBank/DDBJ databases">
        <title>Identification and characterization of horizontal gene transfer across gut microbiota members of farm animals based on homology search.</title>
        <authorList>
            <person name="Zeman M."/>
            <person name="Kubasova T."/>
            <person name="Jahodarova E."/>
            <person name="Nykrynova M."/>
            <person name="Rychlik I."/>
        </authorList>
    </citation>
    <scope>NUCLEOTIDE SEQUENCE [LARGE SCALE GENOMIC DNA]</scope>
    <source>
        <strain evidence="5">ET341</strain>
    </source>
</reference>
<dbReference type="Proteomes" id="UP001529275">
    <property type="component" value="Unassembled WGS sequence"/>
</dbReference>
<dbReference type="Pfam" id="PF02397">
    <property type="entry name" value="Bac_transf"/>
    <property type="match status" value="1"/>
</dbReference>
<evidence type="ECO:0000313" key="4">
    <source>
        <dbReference type="EMBL" id="MDM8195722.1"/>
    </source>
</evidence>
<reference evidence="4 5" key="2">
    <citation type="submission" date="2023-06" db="EMBL/GenBank/DDBJ databases">
        <authorList>
            <person name="Zeman M."/>
            <person name="Kubasova T."/>
            <person name="Jahodarova E."/>
            <person name="Nykrynova M."/>
            <person name="Rychlik I."/>
        </authorList>
    </citation>
    <scope>NUCLEOTIDE SEQUENCE [LARGE SCALE GENOMIC DNA]</scope>
    <source>
        <strain evidence="4 5">ET341</strain>
    </source>
</reference>
<evidence type="ECO:0000256" key="1">
    <source>
        <dbReference type="ARBA" id="ARBA00006464"/>
    </source>
</evidence>
<name>A0ABT7UIG2_9FIRM</name>
<evidence type="ECO:0000313" key="5">
    <source>
        <dbReference type="Proteomes" id="UP001529275"/>
    </source>
</evidence>
<dbReference type="PANTHER" id="PTHR30576:SF0">
    <property type="entry name" value="UNDECAPRENYL-PHOSPHATE N-ACETYLGALACTOSAMINYL 1-PHOSPHATE TRANSFERASE-RELATED"/>
    <property type="match status" value="1"/>
</dbReference>
<feature type="transmembrane region" description="Helical" evidence="2">
    <location>
        <begin position="37"/>
        <end position="61"/>
    </location>
</feature>
<dbReference type="InterPro" id="IPR003362">
    <property type="entry name" value="Bact_transf"/>
</dbReference>
<evidence type="ECO:0000256" key="2">
    <source>
        <dbReference type="SAM" id="Phobius"/>
    </source>
</evidence>
<dbReference type="GO" id="GO:0016740">
    <property type="term" value="F:transferase activity"/>
    <property type="evidence" value="ECO:0007669"/>
    <property type="project" value="UniProtKB-KW"/>
</dbReference>
<keyword evidence="2" id="KW-1133">Transmembrane helix</keyword>
<proteinExistence type="inferred from homology"/>
<accession>A0ABT7UIG2</accession>
<feature type="domain" description="Bacterial sugar transferase" evidence="3">
    <location>
        <begin position="35"/>
        <end position="227"/>
    </location>
</feature>
<evidence type="ECO:0000259" key="3">
    <source>
        <dbReference type="Pfam" id="PF02397"/>
    </source>
</evidence>
<dbReference type="RefSeq" id="WP_289527576.1">
    <property type="nucleotide sequence ID" value="NZ_JAUDCK010000013.1"/>
</dbReference>
<protein>
    <submittedName>
        <fullName evidence="4">Sugar transferase</fullName>
        <ecNumber evidence="4">2.7.8.-</ecNumber>
    </submittedName>
</protein>
<comment type="caution">
    <text evidence="4">The sequence shown here is derived from an EMBL/GenBank/DDBJ whole genome shotgun (WGS) entry which is preliminary data.</text>
</comment>
<dbReference type="EMBL" id="JAUDCK010000013">
    <property type="protein sequence ID" value="MDM8195722.1"/>
    <property type="molecule type" value="Genomic_DNA"/>
</dbReference>
<comment type="similarity">
    <text evidence="1">Belongs to the bacterial sugar transferase family.</text>
</comment>
<keyword evidence="5" id="KW-1185">Reference proteome</keyword>
<keyword evidence="4" id="KW-0808">Transferase</keyword>